<evidence type="ECO:0000256" key="1">
    <source>
        <dbReference type="SAM" id="MobiDB-lite"/>
    </source>
</evidence>
<protein>
    <submittedName>
        <fullName evidence="2">Uncharacterized protein</fullName>
    </submittedName>
</protein>
<accession>A0A0F7V797</accession>
<reference evidence="2" key="1">
    <citation type="journal article" date="2015" name="PLoS ONE">
        <title>Comprehensive Evaluation of Toxoplasma gondii VEG and Neospora caninum LIV Genomes with Tachyzoite Stage Transcriptome and Proteome Defines Novel Transcript Features.</title>
        <authorList>
            <person name="Ramaprasad A."/>
            <person name="Mourier T."/>
            <person name="Naeem R."/>
            <person name="Malas T.B."/>
            <person name="Moussa E."/>
            <person name="Panigrahi A."/>
            <person name="Vermont S.J."/>
            <person name="Otto T.D."/>
            <person name="Wastling J."/>
            <person name="Pain A."/>
        </authorList>
    </citation>
    <scope>NUCLEOTIDE SEQUENCE</scope>
    <source>
        <strain evidence="2">VEG</strain>
    </source>
</reference>
<organism evidence="2">
    <name type="scientific">Toxoplasma gondii (strain ATCC 50861 / VEG)</name>
    <dbReference type="NCBI Taxonomy" id="432359"/>
    <lineage>
        <taxon>Eukaryota</taxon>
        <taxon>Sar</taxon>
        <taxon>Alveolata</taxon>
        <taxon>Apicomplexa</taxon>
        <taxon>Conoidasida</taxon>
        <taxon>Coccidia</taxon>
        <taxon>Eucoccidiorida</taxon>
        <taxon>Eimeriorina</taxon>
        <taxon>Sarcocystidae</taxon>
        <taxon>Toxoplasma</taxon>
    </lineage>
</organism>
<feature type="compositionally biased region" description="Basic and acidic residues" evidence="1">
    <location>
        <begin position="175"/>
        <end position="210"/>
    </location>
</feature>
<feature type="region of interest" description="Disordered" evidence="1">
    <location>
        <begin position="83"/>
        <end position="210"/>
    </location>
</feature>
<gene>
    <name evidence="2" type="ORF">BN1205_005650</name>
</gene>
<evidence type="ECO:0000313" key="2">
    <source>
        <dbReference type="EMBL" id="CEL78313.1"/>
    </source>
</evidence>
<feature type="compositionally biased region" description="Basic residues" evidence="1">
    <location>
        <begin position="162"/>
        <end position="174"/>
    </location>
</feature>
<dbReference type="AlphaFoldDB" id="A0A0F7V797"/>
<feature type="compositionally biased region" description="Basic residues" evidence="1">
    <location>
        <begin position="131"/>
        <end position="144"/>
    </location>
</feature>
<dbReference type="EMBL" id="LN714502">
    <property type="protein sequence ID" value="CEL78313.1"/>
    <property type="molecule type" value="Genomic_DNA"/>
</dbReference>
<proteinExistence type="predicted"/>
<name>A0A0F7V797_TOXGV</name>
<sequence>MSQPAPAKRLLSASPQVPVAVPLKAAPALGEGRAPVLYRHPARFLHARRARRISRVSVFFTFLSGVSRVSSREPHVGLLARDARDQTAKATPPGEPCRVLRTSRRRPGFRERESRKKCRMHAPDGSDPSRAGRRARLKRSRRRGSALQRWLAEETETGRSRASSRQRRVNRKRCERWGESDRDIATDAEGGREGPIGSDRETGGDAEREM</sequence>